<comment type="caution">
    <text evidence="2">The sequence shown here is derived from an EMBL/GenBank/DDBJ whole genome shotgun (WGS) entry which is preliminary data.</text>
</comment>
<reference evidence="2" key="1">
    <citation type="submission" date="2014-01" db="EMBL/GenBank/DDBJ databases">
        <authorList>
            <person name="Brown-Elliot B."/>
            <person name="Wallace R."/>
            <person name="Lenaerts A."/>
            <person name="Ordway D."/>
            <person name="DeGroote M.A."/>
            <person name="Parker T."/>
            <person name="Sizemore C."/>
            <person name="Tallon L.J."/>
            <person name="Sadzewicz L.K."/>
            <person name="Sengamalay N."/>
            <person name="Fraser C.M."/>
            <person name="Hine E."/>
            <person name="Shefchek K.A."/>
            <person name="Das S.P."/>
            <person name="Tettelin H."/>
        </authorList>
    </citation>
    <scope>NUCLEOTIDE SEQUENCE [LARGE SCALE GENOMIC DNA]</scope>
    <source>
        <strain evidence="2">4042</strain>
    </source>
</reference>
<organism evidence="2">
    <name type="scientific">Mycobacterium xenopi 4042</name>
    <dbReference type="NCBI Taxonomy" id="1299334"/>
    <lineage>
        <taxon>Bacteria</taxon>
        <taxon>Bacillati</taxon>
        <taxon>Actinomycetota</taxon>
        <taxon>Actinomycetes</taxon>
        <taxon>Mycobacteriales</taxon>
        <taxon>Mycobacteriaceae</taxon>
        <taxon>Mycobacterium</taxon>
    </lineage>
</organism>
<dbReference type="PATRIC" id="fig|1299334.3.peg.6715"/>
<name>X8A9M4_MYCXE</name>
<accession>X8A9M4</accession>
<dbReference type="EMBL" id="JAOB01000062">
    <property type="protein sequence ID" value="EUA27881.1"/>
    <property type="molecule type" value="Genomic_DNA"/>
</dbReference>
<evidence type="ECO:0000256" key="1">
    <source>
        <dbReference type="SAM" id="MobiDB-lite"/>
    </source>
</evidence>
<sequence length="224" mass="24021">MVGAPRIRFGGQQLGDAILAGLLPAAGRMRLCYHIHLGAVGGQHVLDDRFHAGVGDQGDRMAIDHAGQCEAQSQGAAGGFDDACPGSRSPRRRPARPCAWPAVFHATGVSTFEFGQKPRSSAPNGSETHTTGVLPTMAPTRRYFSGAGRHLSQLGPHWCGLERNPSPVSGWRRWVRWRMLCAAVVLKGRTWFIDPRLNVGRGHTNAAIDTGRRSPAICAVSTTA</sequence>
<feature type="region of interest" description="Disordered" evidence="1">
    <location>
        <begin position="115"/>
        <end position="134"/>
    </location>
</feature>
<dbReference type="AlphaFoldDB" id="X8A9M4"/>
<gene>
    <name evidence="2" type="ORF">I553_9221</name>
</gene>
<protein>
    <submittedName>
        <fullName evidence="2">Pyridoxal-5'-phosphate-dependent enzyme, beta subunit domain protein</fullName>
    </submittedName>
</protein>
<feature type="compositionally biased region" description="Polar residues" evidence="1">
    <location>
        <begin position="118"/>
        <end position="133"/>
    </location>
</feature>
<proteinExistence type="predicted"/>
<evidence type="ECO:0000313" key="2">
    <source>
        <dbReference type="EMBL" id="EUA27881.1"/>
    </source>
</evidence>